<dbReference type="InterPro" id="IPR000751">
    <property type="entry name" value="MPI_Phosphatase"/>
</dbReference>
<evidence type="ECO:0000313" key="9">
    <source>
        <dbReference type="Proteomes" id="UP001195483"/>
    </source>
</evidence>
<dbReference type="GO" id="GO:0051301">
    <property type="term" value="P:cell division"/>
    <property type="evidence" value="ECO:0007669"/>
    <property type="project" value="UniProtKB-UniRule"/>
</dbReference>
<protein>
    <recommendedName>
        <fullName evidence="6">M-phase inducer phosphatase</fullName>
        <ecNumber evidence="6">3.1.3.48</ecNumber>
    </recommendedName>
</protein>
<dbReference type="Pfam" id="PF00581">
    <property type="entry name" value="Rhodanese"/>
    <property type="match status" value="1"/>
</dbReference>
<dbReference type="GO" id="GO:0009794">
    <property type="term" value="P:regulation of mitotic cell cycle, embryonic"/>
    <property type="evidence" value="ECO:0007669"/>
    <property type="project" value="UniProtKB-ARBA"/>
</dbReference>
<dbReference type="GO" id="GO:0000086">
    <property type="term" value="P:G2/M transition of mitotic cell cycle"/>
    <property type="evidence" value="ECO:0007669"/>
    <property type="project" value="TreeGrafter"/>
</dbReference>
<evidence type="ECO:0000256" key="4">
    <source>
        <dbReference type="ARBA" id="ARBA00022912"/>
    </source>
</evidence>
<comment type="catalytic activity">
    <reaction evidence="6">
        <text>O-phospho-L-tyrosyl-[protein] + H2O = L-tyrosyl-[protein] + phosphate</text>
        <dbReference type="Rhea" id="RHEA:10684"/>
        <dbReference type="Rhea" id="RHEA-COMP:10136"/>
        <dbReference type="Rhea" id="RHEA-COMP:20101"/>
        <dbReference type="ChEBI" id="CHEBI:15377"/>
        <dbReference type="ChEBI" id="CHEBI:43474"/>
        <dbReference type="ChEBI" id="CHEBI:46858"/>
        <dbReference type="ChEBI" id="CHEBI:61978"/>
        <dbReference type="EC" id="3.1.3.48"/>
    </reaction>
</comment>
<keyword evidence="9" id="KW-1185">Reference proteome</keyword>
<organism evidence="8 9">
    <name type="scientific">Potamilus streckersoni</name>
    <dbReference type="NCBI Taxonomy" id="2493646"/>
    <lineage>
        <taxon>Eukaryota</taxon>
        <taxon>Metazoa</taxon>
        <taxon>Spiralia</taxon>
        <taxon>Lophotrochozoa</taxon>
        <taxon>Mollusca</taxon>
        <taxon>Bivalvia</taxon>
        <taxon>Autobranchia</taxon>
        <taxon>Heteroconchia</taxon>
        <taxon>Palaeoheterodonta</taxon>
        <taxon>Unionida</taxon>
        <taxon>Unionoidea</taxon>
        <taxon>Unionidae</taxon>
        <taxon>Ambleminae</taxon>
        <taxon>Lampsilini</taxon>
        <taxon>Potamilus</taxon>
    </lineage>
</organism>
<evidence type="ECO:0000256" key="5">
    <source>
        <dbReference type="ARBA" id="ARBA00023306"/>
    </source>
</evidence>
<gene>
    <name evidence="8" type="ORF">CHS0354_003362</name>
</gene>
<reference evidence="8" key="2">
    <citation type="journal article" date="2021" name="Genome Biol. Evol.">
        <title>Developing a high-quality reference genome for a parasitic bivalve with doubly uniparental inheritance (Bivalvia: Unionida).</title>
        <authorList>
            <person name="Smith C.H."/>
        </authorList>
    </citation>
    <scope>NUCLEOTIDE SEQUENCE</scope>
    <source>
        <strain evidence="8">CHS0354</strain>
        <tissue evidence="8">Mantle</tissue>
    </source>
</reference>
<feature type="domain" description="Rhodanese" evidence="7">
    <location>
        <begin position="200"/>
        <end position="308"/>
    </location>
</feature>
<proteinExistence type="inferred from homology"/>
<keyword evidence="6" id="KW-0498">Mitosis</keyword>
<sequence>MKTPIICLGSEMNNSIPVPTITPEKWVTMGPTGSWQKKGLPSINTSTLDEDSGLGMDVDQGFTLTTPHLGLPIREDNMDDSLTELRHQSEKCSQTVYTRRRLLNIKRSLYHDEIVSSKRSRNENSSPKSLSVTILANPSPSSDHASAILDAVNRISLESDLIADGSKPYSLPTIPSKHKDLRCITVDTMAAVLRGDYSGIFRNCTIIDCRYPYEFEGGHIEGAVNVYTKGMMQQFLHQAFYGSYNAKRNILIFHCEFSSKRGPKMYRFLREQDRILNKTKYPHLFYPEVYLLEGGYKAFYENHKHYCEPMDYKPMLHQDHGDELRHFKTKSKSWTAGDQAPDNLRHKLDF</sequence>
<evidence type="ECO:0000256" key="3">
    <source>
        <dbReference type="ARBA" id="ARBA00022801"/>
    </source>
</evidence>
<reference evidence="8" key="1">
    <citation type="journal article" date="2021" name="Genome Biol. Evol.">
        <title>A High-Quality Reference Genome for a Parasitic Bivalve with Doubly Uniparental Inheritance (Bivalvia: Unionida).</title>
        <authorList>
            <person name="Smith C.H."/>
        </authorList>
    </citation>
    <scope>NUCLEOTIDE SEQUENCE</scope>
    <source>
        <strain evidence="8">CHS0354</strain>
    </source>
</reference>
<dbReference type="AlphaFoldDB" id="A0AAE0VP81"/>
<dbReference type="GO" id="GO:0110032">
    <property type="term" value="P:positive regulation of G2/MI transition of meiotic cell cycle"/>
    <property type="evidence" value="ECO:0007669"/>
    <property type="project" value="TreeGrafter"/>
</dbReference>
<dbReference type="FunFam" id="3.40.250.10:FF:000036">
    <property type="entry name" value="M-phase inducer phosphatase"/>
    <property type="match status" value="1"/>
</dbReference>
<evidence type="ECO:0000313" key="8">
    <source>
        <dbReference type="EMBL" id="KAK3585508.1"/>
    </source>
</evidence>
<dbReference type="InterPro" id="IPR036873">
    <property type="entry name" value="Rhodanese-like_dom_sf"/>
</dbReference>
<dbReference type="PRINTS" id="PR00716">
    <property type="entry name" value="MPIPHPHTASE"/>
</dbReference>
<dbReference type="InterPro" id="IPR001763">
    <property type="entry name" value="Rhodanese-like_dom"/>
</dbReference>
<comment type="caution">
    <text evidence="8">The sequence shown here is derived from an EMBL/GenBank/DDBJ whole genome shotgun (WGS) entry which is preliminary data.</text>
</comment>
<dbReference type="SUPFAM" id="SSF52821">
    <property type="entry name" value="Rhodanese/Cell cycle control phosphatase"/>
    <property type="match status" value="1"/>
</dbReference>
<dbReference type="PROSITE" id="PS50206">
    <property type="entry name" value="RHODANESE_3"/>
    <property type="match status" value="1"/>
</dbReference>
<dbReference type="PANTHER" id="PTHR10828">
    <property type="entry name" value="M-PHASE INDUCER PHOSPHATASE DUAL SPECIFICITY PHOSPHATASE CDC25"/>
    <property type="match status" value="1"/>
</dbReference>
<dbReference type="GO" id="GO:0032502">
    <property type="term" value="P:developmental process"/>
    <property type="evidence" value="ECO:0007669"/>
    <property type="project" value="UniProtKB-ARBA"/>
</dbReference>
<evidence type="ECO:0000256" key="2">
    <source>
        <dbReference type="ARBA" id="ARBA00022618"/>
    </source>
</evidence>
<evidence type="ECO:0000256" key="6">
    <source>
        <dbReference type="RuleBase" id="RU368028"/>
    </source>
</evidence>
<evidence type="ECO:0000256" key="1">
    <source>
        <dbReference type="ARBA" id="ARBA00011065"/>
    </source>
</evidence>
<keyword evidence="3 6" id="KW-0378">Hydrolase</keyword>
<dbReference type="GO" id="GO:0010971">
    <property type="term" value="P:positive regulation of G2/M transition of mitotic cell cycle"/>
    <property type="evidence" value="ECO:0007669"/>
    <property type="project" value="TreeGrafter"/>
</dbReference>
<dbReference type="Proteomes" id="UP001195483">
    <property type="component" value="Unassembled WGS sequence"/>
</dbReference>
<keyword evidence="2 6" id="KW-0132">Cell division</keyword>
<reference evidence="8" key="3">
    <citation type="submission" date="2023-05" db="EMBL/GenBank/DDBJ databases">
        <authorList>
            <person name="Smith C.H."/>
        </authorList>
    </citation>
    <scope>NUCLEOTIDE SEQUENCE</scope>
    <source>
        <strain evidence="8">CHS0354</strain>
        <tissue evidence="8">Mantle</tissue>
    </source>
</reference>
<keyword evidence="4 6" id="KW-0904">Protein phosphatase</keyword>
<dbReference type="CDD" id="cd01530">
    <property type="entry name" value="Cdc25"/>
    <property type="match status" value="1"/>
</dbReference>
<keyword evidence="5 6" id="KW-0131">Cell cycle</keyword>
<dbReference type="EC" id="3.1.3.48" evidence="6"/>
<accession>A0AAE0VP81</accession>
<dbReference type="Gene3D" id="3.40.250.10">
    <property type="entry name" value="Rhodanese-like domain"/>
    <property type="match status" value="1"/>
</dbReference>
<comment type="function">
    <text evidence="6">Tyrosine protein phosphatase which functions as a dosage-dependent inducer of mitotic progression.</text>
</comment>
<comment type="similarity">
    <text evidence="1 6">Belongs to the MPI phosphatase family.</text>
</comment>
<dbReference type="GO" id="GO:0005634">
    <property type="term" value="C:nucleus"/>
    <property type="evidence" value="ECO:0007669"/>
    <property type="project" value="TreeGrafter"/>
</dbReference>
<dbReference type="GO" id="GO:0005737">
    <property type="term" value="C:cytoplasm"/>
    <property type="evidence" value="ECO:0007669"/>
    <property type="project" value="TreeGrafter"/>
</dbReference>
<name>A0AAE0VP81_9BIVA</name>
<dbReference type="PANTHER" id="PTHR10828:SF17">
    <property type="entry name" value="PROTEIN-TYROSINE-PHOSPHATASE"/>
    <property type="match status" value="1"/>
</dbReference>
<evidence type="ECO:0000259" key="7">
    <source>
        <dbReference type="PROSITE" id="PS50206"/>
    </source>
</evidence>
<dbReference type="GO" id="GO:0004725">
    <property type="term" value="F:protein tyrosine phosphatase activity"/>
    <property type="evidence" value="ECO:0007669"/>
    <property type="project" value="UniProtKB-UniRule"/>
</dbReference>
<dbReference type="SMART" id="SM00450">
    <property type="entry name" value="RHOD"/>
    <property type="match status" value="1"/>
</dbReference>
<dbReference type="EMBL" id="JAEAOA010000270">
    <property type="protein sequence ID" value="KAK3585508.1"/>
    <property type="molecule type" value="Genomic_DNA"/>
</dbReference>